<evidence type="ECO:0000313" key="2">
    <source>
        <dbReference type="Proteomes" id="UP000827872"/>
    </source>
</evidence>
<dbReference type="EMBL" id="CM037619">
    <property type="protein sequence ID" value="KAH8007785.1"/>
    <property type="molecule type" value="Genomic_DNA"/>
</dbReference>
<reference evidence="1" key="1">
    <citation type="submission" date="2021-08" db="EMBL/GenBank/DDBJ databases">
        <title>The first chromosome-level gecko genome reveals the dynamic sex chromosomes of Neotropical dwarf geckos (Sphaerodactylidae: Sphaerodactylus).</title>
        <authorList>
            <person name="Pinto B.J."/>
            <person name="Keating S.E."/>
            <person name="Gamble T."/>
        </authorList>
    </citation>
    <scope>NUCLEOTIDE SEQUENCE</scope>
    <source>
        <strain evidence="1">TG3544</strain>
    </source>
</reference>
<proteinExistence type="predicted"/>
<gene>
    <name evidence="1" type="ORF">K3G42_025795</name>
</gene>
<keyword evidence="2" id="KW-1185">Reference proteome</keyword>
<dbReference type="Proteomes" id="UP000827872">
    <property type="component" value="Linkage Group LG06"/>
</dbReference>
<accession>A0ACB8FS76</accession>
<comment type="caution">
    <text evidence="1">The sequence shown here is derived from an EMBL/GenBank/DDBJ whole genome shotgun (WGS) entry which is preliminary data.</text>
</comment>
<sequence>MSAHVEGKWEDVGDKTFAIECLGLAAVDGAVLILDGSRKISCFFNFTTPSGIVLSPNYPEEYGSSLHCIWLIIAKPESRIHLAFNDFDVEPQFDFLAVKDGGTAESPVLGTFSGGQLPSSLTSSGHVARLEFQTDHSTEKRGFNITFTTFRHNECPDPGVPVNGKRFGNSLQLGSSVSFLCDEGFIRTYGSETVTCVLKEGNVVWDNSVLRCEVQEEEEAHPPCLSSRVPGRCGAPGTPPRGRSPAPPLASPSSVVWRHNPPPPPVGEKPGRPLSVPYATLDAHLPAPALHRRPLTAGVKRGGQEAHCLLTGTQGQLVILVLEVEVALHPAGSSPG</sequence>
<organism evidence="1 2">
    <name type="scientific">Sphaerodactylus townsendi</name>
    <dbReference type="NCBI Taxonomy" id="933632"/>
    <lineage>
        <taxon>Eukaryota</taxon>
        <taxon>Metazoa</taxon>
        <taxon>Chordata</taxon>
        <taxon>Craniata</taxon>
        <taxon>Vertebrata</taxon>
        <taxon>Euteleostomi</taxon>
        <taxon>Lepidosauria</taxon>
        <taxon>Squamata</taxon>
        <taxon>Bifurcata</taxon>
        <taxon>Gekkota</taxon>
        <taxon>Sphaerodactylidae</taxon>
        <taxon>Sphaerodactylus</taxon>
    </lineage>
</organism>
<protein>
    <submittedName>
        <fullName evidence="1">Uncharacterized protein</fullName>
    </submittedName>
</protein>
<name>A0ACB8FS76_9SAUR</name>
<evidence type="ECO:0000313" key="1">
    <source>
        <dbReference type="EMBL" id="KAH8007785.1"/>
    </source>
</evidence>